<feature type="domain" description="Globin" evidence="7">
    <location>
        <begin position="682"/>
        <end position="887"/>
    </location>
</feature>
<dbReference type="GO" id="GO:0019825">
    <property type="term" value="F:oxygen binding"/>
    <property type="evidence" value="ECO:0007669"/>
    <property type="project" value="InterPro"/>
</dbReference>
<name>A0A7K7W5Y2_9AVES</name>
<dbReference type="Pfam" id="PF00648">
    <property type="entry name" value="Peptidase_C2"/>
    <property type="match status" value="1"/>
</dbReference>
<dbReference type="InterPro" id="IPR053033">
    <property type="entry name" value="Androglobin-like"/>
</dbReference>
<feature type="compositionally biased region" description="Low complexity" evidence="5">
    <location>
        <begin position="325"/>
        <end position="337"/>
    </location>
</feature>
<dbReference type="SUPFAM" id="SSF54001">
    <property type="entry name" value="Cysteine proteinases"/>
    <property type="match status" value="1"/>
</dbReference>
<dbReference type="Pfam" id="PF22069">
    <property type="entry name" value="Androglobin_IV"/>
    <property type="match status" value="1"/>
</dbReference>
<evidence type="ECO:0000256" key="1">
    <source>
        <dbReference type="ARBA" id="ARBA00022617"/>
    </source>
</evidence>
<dbReference type="GO" id="GO:0046872">
    <property type="term" value="F:metal ion binding"/>
    <property type="evidence" value="ECO:0007669"/>
    <property type="project" value="UniProtKB-KW"/>
</dbReference>
<feature type="compositionally biased region" description="Basic and acidic residues" evidence="5">
    <location>
        <begin position="1240"/>
        <end position="1256"/>
    </location>
</feature>
<dbReference type="GO" id="GO:0004198">
    <property type="term" value="F:calcium-dependent cysteine-type endopeptidase activity"/>
    <property type="evidence" value="ECO:0007669"/>
    <property type="project" value="InterPro"/>
</dbReference>
<dbReference type="InterPro" id="IPR054095">
    <property type="entry name" value="Androglobin_V"/>
</dbReference>
<dbReference type="InterPro" id="IPR012292">
    <property type="entry name" value="Globin/Proto"/>
</dbReference>
<dbReference type="PANTHER" id="PTHR46298">
    <property type="entry name" value="ANDROGLOBIN"/>
    <property type="match status" value="1"/>
</dbReference>
<dbReference type="EMBL" id="VZSV01000055">
    <property type="protein sequence ID" value="NXA49153.1"/>
    <property type="molecule type" value="Genomic_DNA"/>
</dbReference>
<dbReference type="PROSITE" id="PS52042">
    <property type="entry name" value="GLOBIN_CP_ADGB"/>
    <property type="match status" value="1"/>
</dbReference>
<evidence type="ECO:0000256" key="5">
    <source>
        <dbReference type="SAM" id="MobiDB-lite"/>
    </source>
</evidence>
<keyword evidence="3" id="KW-0408">Iron</keyword>
<dbReference type="SMART" id="SM00230">
    <property type="entry name" value="CysPc"/>
    <property type="match status" value="1"/>
</dbReference>
<evidence type="ECO:0000256" key="4">
    <source>
        <dbReference type="PROSITE-ProRule" id="PRU00239"/>
    </source>
</evidence>
<dbReference type="Proteomes" id="UP000531559">
    <property type="component" value="Unassembled WGS sequence"/>
</dbReference>
<feature type="domain" description="Calpain catalytic" evidence="6">
    <location>
        <begin position="57"/>
        <end position="239"/>
    </location>
</feature>
<evidence type="ECO:0000259" key="6">
    <source>
        <dbReference type="PROSITE" id="PS50203"/>
    </source>
</evidence>
<evidence type="ECO:0000259" key="7">
    <source>
        <dbReference type="PROSITE" id="PS52042"/>
    </source>
</evidence>
<protein>
    <submittedName>
        <fullName evidence="8">ADGB protein</fullName>
    </submittedName>
</protein>
<accession>A0A7K7W5Y2</accession>
<dbReference type="PANTHER" id="PTHR46298:SF1">
    <property type="entry name" value="ANDROGLOBIN"/>
    <property type="match status" value="1"/>
</dbReference>
<dbReference type="InterPro" id="IPR054094">
    <property type="entry name" value="Androglobin_IV"/>
</dbReference>
<gene>
    <name evidence="8" type="primary">Adgb</name>
    <name evidence="8" type="ORF">NOTJUL_R06298</name>
</gene>
<keyword evidence="2" id="KW-0479">Metal-binding</keyword>
<proteinExistence type="predicted"/>
<comment type="caution">
    <text evidence="4">Lacks conserved residue(s) required for the propagation of feature annotation.</text>
</comment>
<dbReference type="InterPro" id="IPR038765">
    <property type="entry name" value="Papain-like_cys_pep_sf"/>
</dbReference>
<feature type="compositionally biased region" description="Basic residues" evidence="5">
    <location>
        <begin position="1503"/>
        <end position="1514"/>
    </location>
</feature>
<dbReference type="InterPro" id="IPR057249">
    <property type="entry name" value="Globin_CP_ADGB"/>
</dbReference>
<keyword evidence="1" id="KW-0349">Heme</keyword>
<feature type="region of interest" description="Disordered" evidence="5">
    <location>
        <begin position="252"/>
        <end position="337"/>
    </location>
</feature>
<sequence length="1514" mass="173372">AKVPIWPEWNEAEINAEKWDAGKTGKEKEKSRRSPILPAFEDPEGKIELPLSLKVNSWKRPNEFLTNKVPTVVKNENAFDLFSANEHIFCSELMRWIISEICLAWRICNEKVSTSETSTLFWKPWEHIYALCKATSEHMPLYNTYGKYIVKLYWMGCWRKITVDDTMPFSEDDNLLLPATSCETELWPMLLSKAIIKLANTYVCESGKRELEEFTVLHALTGWIPELIPIQSGNMDKVWGFLKEIVPEFKLPNGKTPELDEPQPHKKPKETKTFELKNEISPGNKQSEKPEKAEKADKTGKEKAEQKEIGKKRSRDGEKEKHKSSLQSSRISSDAQSSLQTLTEDSLVATQPQMILYASCIPLHLFEEKIFTLGQMADSSEKLRQYGLSHLYSHPVLITRTRSCPLVAPPQSPLVPRWKLFRQKKEIIVTSEPQEPVIKKPEEYVEIASPFLNYKIDILTIPTDIHFPRTTIKRGFYSVCFLPPLSEEDENDIIVSMNQNMRHLKAEDKSMNFEASQTSETSDIGINCQMVNKSKAKIESEKNSVSKETWISFEDFCICFQNLHVFHKPHTYAYNYHKADFKSTDDQVFYYLLVDSLKPIEILINFSALVRWGDVGASTQGEGCDIPKGVLMIEQFSWKCVALGKLLLKMHTYATKATVLNLPVGRHVLLFTVSSPIGHHLHLCSMVPCVFGEEDTVMSSLEKESYRFIEQATAILKAIGNVIKKFSSKLELPRALKGLELTHSPPSIQGTRIVEEHIKVFNSAFWCLIKHVLANKVPPSYRFAFRSFTLDFKAIEVSEDDSVSSEAFDTSFPSSWQNRIPTSEEAAAALKLQASWRGTYVRKVIKGRKPGTKENANVKETLKKLWALIELNFEQCAVMLLREMFKSNCKSIEKFPCYEDEWSKISFTDYVVTYADQPPNVWFVVFRETFYVPEDMLIVPKMYTSIPTCRLHVIDNDTLEEMPHVFFKVAPRIYPKNKKGYTFMAEAHTGDLHMASGKWRLRLIGSQSPLPFLSREAINNLYSTKEIKEYYIPNDQHIIFRYSVKVTASHTATVQVQTSKSDVFIKLQVLDNEEEIVSATGKGHVVIPAFNFLSNERYLNSSSSKAQVIPSTTKKEAETGIAKKRSYIASPKTTKTSLKPGFVQEGPAILDDESFLTSFEKKNGSPQLLHKYIIQALVLHNSWTLTESEFLFVQEWKEMEKNDIKVHGEKNEEHSISIVFDYSEGQKPTNTPKTNKKQKDRTTEKTEKEKWSKDKGSPASQSESQQAASSRPYWTLRLVSEQKEAEVLEVKKDTERADEIKAMKQAWESAEPGRAVKAFQERMRFINKYAVKGSEEPVAETEIRSLSPSPGERGKDSLTTEKKTSQTIGDSTLQMQQKEWEPIDYSVYMRKTMSEAVLRTESVIQQEEMHKAEKINHFRELRELTLEERKKEQNARTLLKQNILEMYENLQMSLDETRGRILGIREAYRSKLLEAELSKQEALAAGEAALQAEQEKKSPDVQKKKKGKGLGKKK</sequence>
<dbReference type="GO" id="GO:0020037">
    <property type="term" value="F:heme binding"/>
    <property type="evidence" value="ECO:0007669"/>
    <property type="project" value="InterPro"/>
</dbReference>
<feature type="region of interest" description="Disordered" evidence="5">
    <location>
        <begin position="1333"/>
        <end position="1371"/>
    </location>
</feature>
<feature type="non-terminal residue" evidence="8">
    <location>
        <position position="1"/>
    </location>
</feature>
<organism evidence="8 9">
    <name type="scientific">Nothocercus julius</name>
    <dbReference type="NCBI Taxonomy" id="2585813"/>
    <lineage>
        <taxon>Eukaryota</taxon>
        <taxon>Metazoa</taxon>
        <taxon>Chordata</taxon>
        <taxon>Craniata</taxon>
        <taxon>Vertebrata</taxon>
        <taxon>Euteleostomi</taxon>
        <taxon>Archelosauria</taxon>
        <taxon>Archosauria</taxon>
        <taxon>Dinosauria</taxon>
        <taxon>Saurischia</taxon>
        <taxon>Theropoda</taxon>
        <taxon>Coelurosauria</taxon>
        <taxon>Aves</taxon>
        <taxon>Palaeognathae</taxon>
        <taxon>Tinamiformes</taxon>
        <taxon>Tinamidae</taxon>
        <taxon>Nothocercus</taxon>
    </lineage>
</organism>
<dbReference type="InterPro" id="IPR054093">
    <property type="entry name" value="Androglobin_II"/>
</dbReference>
<dbReference type="PROSITE" id="PS50096">
    <property type="entry name" value="IQ"/>
    <property type="match status" value="1"/>
</dbReference>
<evidence type="ECO:0000256" key="3">
    <source>
        <dbReference type="ARBA" id="ARBA00023004"/>
    </source>
</evidence>
<feature type="region of interest" description="Disordered" evidence="5">
    <location>
        <begin position="16"/>
        <end position="39"/>
    </location>
</feature>
<evidence type="ECO:0000313" key="9">
    <source>
        <dbReference type="Proteomes" id="UP000531559"/>
    </source>
</evidence>
<comment type="caution">
    <text evidence="8">The sequence shown here is derived from an EMBL/GenBank/DDBJ whole genome shotgun (WGS) entry which is preliminary data.</text>
</comment>
<keyword evidence="9" id="KW-1185">Reference proteome</keyword>
<feature type="compositionally biased region" description="Basic and acidic residues" evidence="5">
    <location>
        <begin position="1352"/>
        <end position="1364"/>
    </location>
</feature>
<feature type="compositionally biased region" description="Basic and acidic residues" evidence="5">
    <location>
        <begin position="286"/>
        <end position="323"/>
    </location>
</feature>
<feature type="compositionally biased region" description="Basic and acidic residues" evidence="5">
    <location>
        <begin position="16"/>
        <end position="32"/>
    </location>
</feature>
<reference evidence="8 9" key="1">
    <citation type="submission" date="2019-09" db="EMBL/GenBank/DDBJ databases">
        <title>Bird 10,000 Genomes (B10K) Project - Family phase.</title>
        <authorList>
            <person name="Zhang G."/>
        </authorList>
    </citation>
    <scope>NUCLEOTIDE SEQUENCE [LARGE SCALE GENOMIC DNA]</scope>
    <source>
        <strain evidence="8">B10K-MSB-01</strain>
    </source>
</reference>
<dbReference type="InterPro" id="IPR001300">
    <property type="entry name" value="Peptidase_C2_calpain_cat"/>
</dbReference>
<dbReference type="OrthoDB" id="9374162at2759"/>
<dbReference type="PROSITE" id="PS50203">
    <property type="entry name" value="CALPAIN_CAT"/>
    <property type="match status" value="1"/>
</dbReference>
<feature type="compositionally biased region" description="Low complexity" evidence="5">
    <location>
        <begin position="1257"/>
        <end position="1270"/>
    </location>
</feature>
<feature type="non-terminal residue" evidence="8">
    <location>
        <position position="1514"/>
    </location>
</feature>
<dbReference type="GO" id="GO:0006508">
    <property type="term" value="P:proteolysis"/>
    <property type="evidence" value="ECO:0007669"/>
    <property type="project" value="InterPro"/>
</dbReference>
<feature type="region of interest" description="Disordered" evidence="5">
    <location>
        <begin position="1487"/>
        <end position="1514"/>
    </location>
</feature>
<dbReference type="Pfam" id="PF22068">
    <property type="entry name" value="Androglobin_II"/>
    <property type="match status" value="1"/>
</dbReference>
<evidence type="ECO:0000256" key="2">
    <source>
        <dbReference type="ARBA" id="ARBA00022723"/>
    </source>
</evidence>
<dbReference type="Pfam" id="PF22070">
    <property type="entry name" value="Androglobin_V"/>
    <property type="match status" value="1"/>
</dbReference>
<feature type="compositionally biased region" description="Basic and acidic residues" evidence="5">
    <location>
        <begin position="1493"/>
        <end position="1502"/>
    </location>
</feature>
<dbReference type="CDD" id="cd22307">
    <property type="entry name" value="Adgb_C_mid-like"/>
    <property type="match status" value="1"/>
</dbReference>
<dbReference type="Gene3D" id="1.10.490.10">
    <property type="entry name" value="Globins"/>
    <property type="match status" value="1"/>
</dbReference>
<feature type="region of interest" description="Disordered" evidence="5">
    <location>
        <begin position="1219"/>
        <end position="1271"/>
    </location>
</feature>
<evidence type="ECO:0000313" key="8">
    <source>
        <dbReference type="EMBL" id="NXA49153.1"/>
    </source>
</evidence>